<protein>
    <recommendedName>
        <fullName evidence="1">RNase H type-1 domain-containing protein</fullName>
    </recommendedName>
</protein>
<evidence type="ECO:0000313" key="2">
    <source>
        <dbReference type="EMBL" id="KAI5336323.1"/>
    </source>
</evidence>
<evidence type="ECO:0000259" key="1">
    <source>
        <dbReference type="Pfam" id="PF13456"/>
    </source>
</evidence>
<dbReference type="InterPro" id="IPR002156">
    <property type="entry name" value="RNaseH_domain"/>
</dbReference>
<keyword evidence="3" id="KW-1185">Reference proteome</keyword>
<organism evidence="2 3">
    <name type="scientific">Prunus dulcis</name>
    <name type="common">Almond</name>
    <name type="synonym">Amygdalus dulcis</name>
    <dbReference type="NCBI Taxonomy" id="3755"/>
    <lineage>
        <taxon>Eukaryota</taxon>
        <taxon>Viridiplantae</taxon>
        <taxon>Streptophyta</taxon>
        <taxon>Embryophyta</taxon>
        <taxon>Tracheophyta</taxon>
        <taxon>Spermatophyta</taxon>
        <taxon>Magnoliopsida</taxon>
        <taxon>eudicotyledons</taxon>
        <taxon>Gunneridae</taxon>
        <taxon>Pentapetalae</taxon>
        <taxon>rosids</taxon>
        <taxon>fabids</taxon>
        <taxon>Rosales</taxon>
        <taxon>Rosaceae</taxon>
        <taxon>Amygdaloideae</taxon>
        <taxon>Amygdaleae</taxon>
        <taxon>Prunus</taxon>
    </lineage>
</organism>
<accession>A0AAD4Z8Z2</accession>
<gene>
    <name evidence="2" type="ORF">L3X38_015590</name>
</gene>
<dbReference type="Proteomes" id="UP001054821">
    <property type="component" value="Chromosome 3"/>
</dbReference>
<dbReference type="AlphaFoldDB" id="A0AAD4Z8Z2"/>
<feature type="domain" description="RNase H type-1" evidence="1">
    <location>
        <begin position="8"/>
        <end position="63"/>
    </location>
</feature>
<evidence type="ECO:0000313" key="3">
    <source>
        <dbReference type="Proteomes" id="UP001054821"/>
    </source>
</evidence>
<reference evidence="2 3" key="1">
    <citation type="journal article" date="2022" name="G3 (Bethesda)">
        <title>Whole-genome sequence and methylome profiling of the almond [Prunus dulcis (Mill.) D.A. Webb] cultivar 'Nonpareil'.</title>
        <authorList>
            <person name="D'Amico-Willman K.M."/>
            <person name="Ouma W.Z."/>
            <person name="Meulia T."/>
            <person name="Sideli G.M."/>
            <person name="Gradziel T.M."/>
            <person name="Fresnedo-Ramirez J."/>
        </authorList>
    </citation>
    <scope>NUCLEOTIDE SEQUENCE [LARGE SCALE GENOMIC DNA]</scope>
    <source>
        <strain evidence="2">Clone GOH B32 T37-40</strain>
    </source>
</reference>
<dbReference type="Pfam" id="PF13456">
    <property type="entry name" value="RVT_3"/>
    <property type="match status" value="1"/>
</dbReference>
<comment type="caution">
    <text evidence="2">The sequence shown here is derived from an EMBL/GenBank/DDBJ whole genome shotgun (WGS) entry which is preliminary data.</text>
</comment>
<dbReference type="GO" id="GO:0004523">
    <property type="term" value="F:RNA-DNA hybrid ribonuclease activity"/>
    <property type="evidence" value="ECO:0007669"/>
    <property type="project" value="InterPro"/>
</dbReference>
<dbReference type="EMBL" id="JAJFAZ020000003">
    <property type="protein sequence ID" value="KAI5336323.1"/>
    <property type="molecule type" value="Genomic_DNA"/>
</dbReference>
<dbReference type="GO" id="GO:0003676">
    <property type="term" value="F:nucleic acid binding"/>
    <property type="evidence" value="ECO:0007669"/>
    <property type="project" value="InterPro"/>
</dbReference>
<name>A0AAD4Z8Z2_PRUDU</name>
<sequence length="87" mass="9638">MVGNERVVLAGVGVALCDSRDNLVFEVWKPLIGKWMSKNGALLKALIEGLNAGLALDLTRITFFLFVLNPRILDVLVTVLRSIYTHE</sequence>
<proteinExistence type="predicted"/>